<dbReference type="GO" id="GO:0016881">
    <property type="term" value="F:acid-amino acid ligase activity"/>
    <property type="evidence" value="ECO:0007669"/>
    <property type="project" value="InterPro"/>
</dbReference>
<keyword evidence="2" id="KW-0547">Nucleotide-binding</keyword>
<sequence>MTATGRLKAVAKAARTGVMRPIKLALARRARGRSAARFVAVTGSSGKSTTTALLAHLLADEGPVVAQVFWNTLGPLIRTLRRSRRDTRFVVAELGVGGPGQMPEMAALFRPDMAVVTMIGREHYSAFRSREAVAQEKGTLVETLPPGGIAVLNADDDLALGMTARTAARCVTFGWADSADCRILSARAQLPERLGLRLLWQGRAIDLQTRFTGAHFALPVAAAAAAALTLGVPPDALARRIARFEPLHLRMSMHPVPNGPVLVVDTAKAPLDTVDLAFQAIRDARAPRRRIVLGTVSDYPGARKRAYRMAVSAALQAADEVMVVTESGGESWADEAAHADGRYRIFTSTKAAADHIRATAIPDEIILLKASTNLHLERIMLQFQQDVRCWMTACGKGDSCIACGLSGTDYTLHRSARRKARLAWLLHPARLFGAGAKS</sequence>
<accession>A0A285CVC9</accession>
<evidence type="ECO:0000259" key="5">
    <source>
        <dbReference type="Pfam" id="PF08245"/>
    </source>
</evidence>
<dbReference type="InterPro" id="IPR013221">
    <property type="entry name" value="Mur_ligase_cen"/>
</dbReference>
<dbReference type="InterPro" id="IPR004101">
    <property type="entry name" value="Mur_ligase_C"/>
</dbReference>
<keyword evidence="7" id="KW-1185">Reference proteome</keyword>
<dbReference type="Pfam" id="PF08245">
    <property type="entry name" value="Mur_ligase_M"/>
    <property type="match status" value="1"/>
</dbReference>
<reference evidence="7" key="1">
    <citation type="submission" date="2017-08" db="EMBL/GenBank/DDBJ databases">
        <authorList>
            <person name="Varghese N."/>
            <person name="Submissions S."/>
        </authorList>
    </citation>
    <scope>NUCLEOTIDE SEQUENCE [LARGE SCALE GENOMIC DNA]</scope>
    <source>
        <strain evidence="7">JA234</strain>
    </source>
</reference>
<dbReference type="PANTHER" id="PTHR43024:SF1">
    <property type="entry name" value="UDP-N-ACETYLMURAMOYL-TRIPEPTIDE--D-ALANYL-D-ALANINE LIGASE"/>
    <property type="match status" value="1"/>
</dbReference>
<dbReference type="AlphaFoldDB" id="A0A285CVC9"/>
<gene>
    <name evidence="6" type="ORF">SAMN05878503_107113</name>
</gene>
<feature type="domain" description="Mur ligase C-terminal" evidence="4">
    <location>
        <begin position="250"/>
        <end position="371"/>
    </location>
</feature>
<proteinExistence type="predicted"/>
<dbReference type="EMBL" id="OAOQ01000007">
    <property type="protein sequence ID" value="SNX70998.1"/>
    <property type="molecule type" value="Genomic_DNA"/>
</dbReference>
<feature type="domain" description="Mur ligase central" evidence="5">
    <location>
        <begin position="41"/>
        <end position="227"/>
    </location>
</feature>
<dbReference type="Gene3D" id="3.90.190.20">
    <property type="entry name" value="Mur ligase, C-terminal domain"/>
    <property type="match status" value="1"/>
</dbReference>
<evidence type="ECO:0000313" key="6">
    <source>
        <dbReference type="EMBL" id="SNX70998.1"/>
    </source>
</evidence>
<evidence type="ECO:0000256" key="1">
    <source>
        <dbReference type="ARBA" id="ARBA00022598"/>
    </source>
</evidence>
<dbReference type="RefSeq" id="WP_097030535.1">
    <property type="nucleotide sequence ID" value="NZ_OAOQ01000007.1"/>
</dbReference>
<dbReference type="Proteomes" id="UP000219467">
    <property type="component" value="Unassembled WGS sequence"/>
</dbReference>
<dbReference type="GO" id="GO:0005524">
    <property type="term" value="F:ATP binding"/>
    <property type="evidence" value="ECO:0007669"/>
    <property type="project" value="UniProtKB-KW"/>
</dbReference>
<dbReference type="Pfam" id="PF02875">
    <property type="entry name" value="Mur_ligase_C"/>
    <property type="match status" value="1"/>
</dbReference>
<dbReference type="OrthoDB" id="9803907at2"/>
<evidence type="ECO:0000313" key="7">
    <source>
        <dbReference type="Proteomes" id="UP000219467"/>
    </source>
</evidence>
<dbReference type="InterPro" id="IPR036615">
    <property type="entry name" value="Mur_ligase_C_dom_sf"/>
</dbReference>
<protein>
    <submittedName>
        <fullName evidence="6">UDP-N-acetylmuramoyl-tripeptide--D-alanyl-D-alanine ligase</fullName>
    </submittedName>
</protein>
<keyword evidence="3" id="KW-0067">ATP-binding</keyword>
<evidence type="ECO:0000259" key="4">
    <source>
        <dbReference type="Pfam" id="PF02875"/>
    </source>
</evidence>
<name>A0A285CVC9_9RHOB</name>
<evidence type="ECO:0000256" key="3">
    <source>
        <dbReference type="ARBA" id="ARBA00022840"/>
    </source>
</evidence>
<dbReference type="PANTHER" id="PTHR43024">
    <property type="entry name" value="UDP-N-ACETYLMURAMOYL-TRIPEPTIDE--D-ALANYL-D-ALANINE LIGASE"/>
    <property type="match status" value="1"/>
</dbReference>
<organism evidence="6 7">
    <name type="scientific">Cereibacter ovatus</name>
    <dbReference type="NCBI Taxonomy" id="439529"/>
    <lineage>
        <taxon>Bacteria</taxon>
        <taxon>Pseudomonadati</taxon>
        <taxon>Pseudomonadota</taxon>
        <taxon>Alphaproteobacteria</taxon>
        <taxon>Rhodobacterales</taxon>
        <taxon>Paracoccaceae</taxon>
        <taxon>Cereibacter</taxon>
    </lineage>
</organism>
<dbReference type="InterPro" id="IPR036565">
    <property type="entry name" value="Mur-like_cat_sf"/>
</dbReference>
<dbReference type="SUPFAM" id="SSF53244">
    <property type="entry name" value="MurD-like peptide ligases, peptide-binding domain"/>
    <property type="match status" value="1"/>
</dbReference>
<dbReference type="SUPFAM" id="SSF53623">
    <property type="entry name" value="MurD-like peptide ligases, catalytic domain"/>
    <property type="match status" value="1"/>
</dbReference>
<dbReference type="Gene3D" id="3.40.1190.10">
    <property type="entry name" value="Mur-like, catalytic domain"/>
    <property type="match status" value="1"/>
</dbReference>
<evidence type="ECO:0000256" key="2">
    <source>
        <dbReference type="ARBA" id="ARBA00022741"/>
    </source>
</evidence>
<dbReference type="InterPro" id="IPR051046">
    <property type="entry name" value="MurCDEF_CellWall_CoF430Synth"/>
</dbReference>
<keyword evidence="1 6" id="KW-0436">Ligase</keyword>